<dbReference type="AlphaFoldDB" id="A0A9D4QTY0"/>
<dbReference type="Proteomes" id="UP000828390">
    <property type="component" value="Unassembled WGS sequence"/>
</dbReference>
<feature type="region of interest" description="Disordered" evidence="2">
    <location>
        <begin position="35"/>
        <end position="81"/>
    </location>
</feature>
<reference evidence="4" key="2">
    <citation type="submission" date="2020-11" db="EMBL/GenBank/DDBJ databases">
        <authorList>
            <person name="McCartney M.A."/>
            <person name="Auch B."/>
            <person name="Kono T."/>
            <person name="Mallez S."/>
            <person name="Becker A."/>
            <person name="Gohl D.M."/>
            <person name="Silverstein K.A.T."/>
            <person name="Koren S."/>
            <person name="Bechman K.B."/>
            <person name="Herman A."/>
            <person name="Abrahante J.E."/>
            <person name="Garbe J."/>
        </authorList>
    </citation>
    <scope>NUCLEOTIDE SEQUENCE</scope>
    <source>
        <strain evidence="4">Duluth1</strain>
        <tissue evidence="4">Whole animal</tissue>
    </source>
</reference>
<dbReference type="EMBL" id="JAIWYP010000004">
    <property type="protein sequence ID" value="KAH3843511.1"/>
    <property type="molecule type" value="Genomic_DNA"/>
</dbReference>
<feature type="signal peptide" evidence="3">
    <location>
        <begin position="1"/>
        <end position="22"/>
    </location>
</feature>
<accession>A0A9D4QTY0</accession>
<feature type="compositionally biased region" description="Polar residues" evidence="2">
    <location>
        <begin position="51"/>
        <end position="70"/>
    </location>
</feature>
<dbReference type="PANTHER" id="PTHR13456">
    <property type="entry name" value="UPF0729 PROTEIN C18ORF32"/>
    <property type="match status" value="1"/>
</dbReference>
<evidence type="ECO:0000313" key="4">
    <source>
        <dbReference type="EMBL" id="KAH3843511.1"/>
    </source>
</evidence>
<organism evidence="4 5">
    <name type="scientific">Dreissena polymorpha</name>
    <name type="common">Zebra mussel</name>
    <name type="synonym">Mytilus polymorpha</name>
    <dbReference type="NCBI Taxonomy" id="45954"/>
    <lineage>
        <taxon>Eukaryota</taxon>
        <taxon>Metazoa</taxon>
        <taxon>Spiralia</taxon>
        <taxon>Lophotrochozoa</taxon>
        <taxon>Mollusca</taxon>
        <taxon>Bivalvia</taxon>
        <taxon>Autobranchia</taxon>
        <taxon>Heteroconchia</taxon>
        <taxon>Euheterodonta</taxon>
        <taxon>Imparidentia</taxon>
        <taxon>Neoheterodontei</taxon>
        <taxon>Myida</taxon>
        <taxon>Dreissenoidea</taxon>
        <taxon>Dreissenidae</taxon>
        <taxon>Dreissena</taxon>
    </lineage>
</organism>
<feature type="chain" id="PRO_5039303743" evidence="3">
    <location>
        <begin position="23"/>
        <end position="81"/>
    </location>
</feature>
<comment type="caution">
    <text evidence="4">The sequence shown here is derived from an EMBL/GenBank/DDBJ whole genome shotgun (WGS) entry which is preliminary data.</text>
</comment>
<evidence type="ECO:0000313" key="5">
    <source>
        <dbReference type="Proteomes" id="UP000828390"/>
    </source>
</evidence>
<reference evidence="4" key="1">
    <citation type="journal article" date="2019" name="bioRxiv">
        <title>The Genome of the Zebra Mussel, Dreissena polymorpha: A Resource for Invasive Species Research.</title>
        <authorList>
            <person name="McCartney M.A."/>
            <person name="Auch B."/>
            <person name="Kono T."/>
            <person name="Mallez S."/>
            <person name="Zhang Y."/>
            <person name="Obille A."/>
            <person name="Becker A."/>
            <person name="Abrahante J.E."/>
            <person name="Garbe J."/>
            <person name="Badalamenti J.P."/>
            <person name="Herman A."/>
            <person name="Mangelson H."/>
            <person name="Liachko I."/>
            <person name="Sullivan S."/>
            <person name="Sone E.D."/>
            <person name="Koren S."/>
            <person name="Silverstein K.A.T."/>
            <person name="Beckman K.B."/>
            <person name="Gohl D.M."/>
        </authorList>
    </citation>
    <scope>NUCLEOTIDE SEQUENCE</scope>
    <source>
        <strain evidence="4">Duluth1</strain>
        <tissue evidence="4">Whole animal</tissue>
    </source>
</reference>
<dbReference type="Pfam" id="PF14975">
    <property type="entry name" value="DUF4512"/>
    <property type="match status" value="1"/>
</dbReference>
<evidence type="ECO:0000256" key="3">
    <source>
        <dbReference type="SAM" id="SignalP"/>
    </source>
</evidence>
<evidence type="ECO:0000256" key="1">
    <source>
        <dbReference type="ARBA" id="ARBA00007959"/>
    </source>
</evidence>
<dbReference type="InterPro" id="IPR026776">
    <property type="entry name" value="UPF0729_C18orf32-like"/>
</dbReference>
<comment type="similarity">
    <text evidence="1">Belongs to the UPF0729 family.</text>
</comment>
<proteinExistence type="inferred from homology"/>
<name>A0A9D4QTY0_DREPO</name>
<protein>
    <submittedName>
        <fullName evidence="4">Uncharacterized protein</fullName>
    </submittedName>
</protein>
<keyword evidence="3" id="KW-0732">Signal</keyword>
<keyword evidence="5" id="KW-1185">Reference proteome</keyword>
<gene>
    <name evidence="4" type="ORF">DPMN_117030</name>
</gene>
<dbReference type="PANTHER" id="PTHR13456:SF0">
    <property type="entry name" value="UPF0729 PROTEIN C18ORF32"/>
    <property type="match status" value="1"/>
</dbReference>
<sequence>MVCVPCLVIPFVLWFFHKYVQPLIVKFWPWKSQATVDSGTNSDGDTKNVKVDQNGQTAQMQNGLSTNCHAQTVGDGDKKTN</sequence>
<evidence type="ECO:0000256" key="2">
    <source>
        <dbReference type="SAM" id="MobiDB-lite"/>
    </source>
</evidence>